<protein>
    <submittedName>
        <fullName evidence="2">Uncharacterized protein</fullName>
    </submittedName>
</protein>
<keyword evidence="3" id="KW-1185">Reference proteome</keyword>
<dbReference type="Proteomes" id="UP000054653">
    <property type="component" value="Unassembled WGS sequence"/>
</dbReference>
<evidence type="ECO:0000313" key="3">
    <source>
        <dbReference type="Proteomes" id="UP000054653"/>
    </source>
</evidence>
<feature type="compositionally biased region" description="Polar residues" evidence="1">
    <location>
        <begin position="8"/>
        <end position="17"/>
    </location>
</feature>
<dbReference type="EMBL" id="JYDI01003643">
    <property type="protein sequence ID" value="KRY14605.1"/>
    <property type="molecule type" value="Genomic_DNA"/>
</dbReference>
<dbReference type="AlphaFoldDB" id="A0A0V0ZQ50"/>
<accession>A0A0V0ZQ50</accession>
<comment type="caution">
    <text evidence="2">The sequence shown here is derived from an EMBL/GenBank/DDBJ whole genome shotgun (WGS) entry which is preliminary data.</text>
</comment>
<sequence>MYRLWKENANTAKQLSSAPKAEKHKSKEMQNLLPHFHTIPSSEVFEILL</sequence>
<reference evidence="2 3" key="1">
    <citation type="submission" date="2015-01" db="EMBL/GenBank/DDBJ databases">
        <title>Evolution of Trichinella species and genotypes.</title>
        <authorList>
            <person name="Korhonen P.K."/>
            <person name="Edoardo P."/>
            <person name="Giuseppe L.R."/>
            <person name="Gasser R.B."/>
        </authorList>
    </citation>
    <scope>NUCLEOTIDE SEQUENCE [LARGE SCALE GENOMIC DNA]</scope>
    <source>
        <strain evidence="2">ISS120</strain>
    </source>
</reference>
<feature type="region of interest" description="Disordered" evidence="1">
    <location>
        <begin position="1"/>
        <end position="32"/>
    </location>
</feature>
<name>A0A0V0ZQ50_TRIBR</name>
<gene>
    <name evidence="2" type="ORF">T03_7235</name>
</gene>
<evidence type="ECO:0000256" key="1">
    <source>
        <dbReference type="SAM" id="MobiDB-lite"/>
    </source>
</evidence>
<organism evidence="2 3">
    <name type="scientific">Trichinella britovi</name>
    <name type="common">Parasitic roundworm</name>
    <dbReference type="NCBI Taxonomy" id="45882"/>
    <lineage>
        <taxon>Eukaryota</taxon>
        <taxon>Metazoa</taxon>
        <taxon>Ecdysozoa</taxon>
        <taxon>Nematoda</taxon>
        <taxon>Enoplea</taxon>
        <taxon>Dorylaimia</taxon>
        <taxon>Trichinellida</taxon>
        <taxon>Trichinellidae</taxon>
        <taxon>Trichinella</taxon>
    </lineage>
</organism>
<proteinExistence type="predicted"/>
<evidence type="ECO:0000313" key="2">
    <source>
        <dbReference type="EMBL" id="KRY14605.1"/>
    </source>
</evidence>